<dbReference type="SUPFAM" id="SSF51182">
    <property type="entry name" value="RmlC-like cupins"/>
    <property type="match status" value="1"/>
</dbReference>
<dbReference type="InterPro" id="IPR011051">
    <property type="entry name" value="RmlC_Cupin_sf"/>
</dbReference>
<name>A0ABS7YK06_9VIBR</name>
<gene>
    <name evidence="1" type="ORF">LDJ79_07870</name>
</gene>
<organism evidence="1 2">
    <name type="scientific">Vibrio tritonius</name>
    <dbReference type="NCBI Taxonomy" id="1435069"/>
    <lineage>
        <taxon>Bacteria</taxon>
        <taxon>Pseudomonadati</taxon>
        <taxon>Pseudomonadota</taxon>
        <taxon>Gammaproteobacteria</taxon>
        <taxon>Vibrionales</taxon>
        <taxon>Vibrionaceae</taxon>
        <taxon>Vibrio</taxon>
    </lineage>
</organism>
<dbReference type="RefSeq" id="WP_068711984.1">
    <property type="nucleotide sequence ID" value="NZ_AP014635.1"/>
</dbReference>
<evidence type="ECO:0000313" key="1">
    <source>
        <dbReference type="EMBL" id="MCA2016023.1"/>
    </source>
</evidence>
<keyword evidence="2" id="KW-1185">Reference proteome</keyword>
<evidence type="ECO:0000313" key="2">
    <source>
        <dbReference type="Proteomes" id="UP001199044"/>
    </source>
</evidence>
<sequence>MLTDEFLHNLEQADLRESYEGIRYASFDFGGGFTQGYMLFEPQKVLPKFSFHQSISLLILEGHAELTIDQHNHLLRASDLYVIPADKVFSLENVSGKYRLKILLTSEQPIDFGIRWIH</sequence>
<protein>
    <recommendedName>
        <fullName evidence="3">AraC-type arabinose-binding/dimerisation domain-containing protein</fullName>
    </recommendedName>
</protein>
<dbReference type="EMBL" id="JAIWIU010000044">
    <property type="protein sequence ID" value="MCA2016023.1"/>
    <property type="molecule type" value="Genomic_DNA"/>
</dbReference>
<comment type="caution">
    <text evidence="1">The sequence shown here is derived from an EMBL/GenBank/DDBJ whole genome shotgun (WGS) entry which is preliminary data.</text>
</comment>
<accession>A0ABS7YK06</accession>
<dbReference type="InterPro" id="IPR014710">
    <property type="entry name" value="RmlC-like_jellyroll"/>
</dbReference>
<proteinExistence type="predicted"/>
<evidence type="ECO:0008006" key="3">
    <source>
        <dbReference type="Google" id="ProtNLM"/>
    </source>
</evidence>
<reference evidence="2" key="1">
    <citation type="submission" date="2023-07" db="EMBL/GenBank/DDBJ databases">
        <title>Molecular identification of indigenous halophilic bacteria isolated from red sea cost, biodegradation of synthetic dyes and assessment of degraded metabolite toxicity.</title>
        <authorList>
            <person name="Chaieb K."/>
            <person name="Altayb H.N."/>
        </authorList>
    </citation>
    <scope>NUCLEOTIDE SEQUENCE [LARGE SCALE GENOMIC DNA]</scope>
    <source>
        <strain evidence="2">K20</strain>
    </source>
</reference>
<dbReference type="Gene3D" id="2.60.120.10">
    <property type="entry name" value="Jelly Rolls"/>
    <property type="match status" value="1"/>
</dbReference>
<dbReference type="Proteomes" id="UP001199044">
    <property type="component" value="Unassembled WGS sequence"/>
</dbReference>